<proteinExistence type="predicted"/>
<evidence type="ECO:0000256" key="2">
    <source>
        <dbReference type="SAM" id="Phobius"/>
    </source>
</evidence>
<feature type="region of interest" description="Disordered" evidence="1">
    <location>
        <begin position="40"/>
        <end position="61"/>
    </location>
</feature>
<keyword evidence="4" id="KW-1185">Reference proteome</keyword>
<evidence type="ECO:0000256" key="1">
    <source>
        <dbReference type="SAM" id="MobiDB-lite"/>
    </source>
</evidence>
<dbReference type="Proteomes" id="UP000419138">
    <property type="component" value="Unassembled WGS sequence"/>
</dbReference>
<feature type="transmembrane region" description="Helical" evidence="2">
    <location>
        <begin position="70"/>
        <end position="88"/>
    </location>
</feature>
<dbReference type="AlphaFoldDB" id="A0A646KRP8"/>
<sequence>MKRSTFRRALHGGRIAVLTAATAVTLVLPLGTAAGAASLLPPAAAPVSPPGPPPLFLPAAAKPEGPIESSLSVAATGALAALSTVVIVRRHQRRGRDRRRDRR</sequence>
<keyword evidence="2" id="KW-0812">Transmembrane</keyword>
<gene>
    <name evidence="3" type="ORF">FF041_33635</name>
</gene>
<keyword evidence="2" id="KW-0472">Membrane</keyword>
<name>A0A646KRP8_STRJU</name>
<dbReference type="EMBL" id="VCLA01000194">
    <property type="protein sequence ID" value="MQT04905.1"/>
    <property type="molecule type" value="Genomic_DNA"/>
</dbReference>
<organism evidence="3 4">
    <name type="scientific">Streptomyces jumonjinensis</name>
    <dbReference type="NCBI Taxonomy" id="1945"/>
    <lineage>
        <taxon>Bacteria</taxon>
        <taxon>Bacillati</taxon>
        <taxon>Actinomycetota</taxon>
        <taxon>Actinomycetes</taxon>
        <taxon>Kitasatosporales</taxon>
        <taxon>Streptomycetaceae</taxon>
        <taxon>Streptomyces</taxon>
    </lineage>
</organism>
<keyword evidence="2" id="KW-1133">Transmembrane helix</keyword>
<accession>A0A646KRP8</accession>
<evidence type="ECO:0000313" key="4">
    <source>
        <dbReference type="Proteomes" id="UP000419138"/>
    </source>
</evidence>
<evidence type="ECO:0000313" key="3">
    <source>
        <dbReference type="EMBL" id="MQT04905.1"/>
    </source>
</evidence>
<protein>
    <submittedName>
        <fullName evidence="3">Uncharacterized protein</fullName>
    </submittedName>
</protein>
<feature type="compositionally biased region" description="Pro residues" evidence="1">
    <location>
        <begin position="43"/>
        <end position="56"/>
    </location>
</feature>
<comment type="caution">
    <text evidence="3">The sequence shown here is derived from an EMBL/GenBank/DDBJ whole genome shotgun (WGS) entry which is preliminary data.</text>
</comment>
<dbReference type="RefSeq" id="WP_153526180.1">
    <property type="nucleotide sequence ID" value="NZ_JBEPDZ010000074.1"/>
</dbReference>
<reference evidence="3 4" key="1">
    <citation type="submission" date="2019-05" db="EMBL/GenBank/DDBJ databases">
        <title>Comparative genomics and metabolomics analyses of clavulanic acid producing Streptomyces species provides insight into specialized metabolism and evolution of beta-lactam biosynthetic gene clusters.</title>
        <authorList>
            <person name="Moore M.A."/>
            <person name="Cruz-Morales P."/>
            <person name="Barona Gomez F."/>
            <person name="Kapil T."/>
        </authorList>
    </citation>
    <scope>NUCLEOTIDE SEQUENCE [LARGE SCALE GENOMIC DNA]</scope>
    <source>
        <strain evidence="3 4">NRRL 5741</strain>
    </source>
</reference>